<keyword evidence="2" id="KW-1185">Reference proteome</keyword>
<dbReference type="RefSeq" id="WP_211954607.1">
    <property type="nucleotide sequence ID" value="NZ_CAJPVI010000021.1"/>
</dbReference>
<comment type="caution">
    <text evidence="1">The sequence shown here is derived from an EMBL/GenBank/DDBJ whole genome shotgun (WGS) entry which is preliminary data.</text>
</comment>
<gene>
    <name evidence="1" type="ORF">LMG26411_03588</name>
</gene>
<evidence type="ECO:0000313" key="1">
    <source>
        <dbReference type="EMBL" id="CAG2149637.1"/>
    </source>
</evidence>
<dbReference type="EMBL" id="CAJPVI010000021">
    <property type="protein sequence ID" value="CAG2149637.1"/>
    <property type="molecule type" value="Genomic_DNA"/>
</dbReference>
<reference evidence="1 2" key="1">
    <citation type="submission" date="2021-03" db="EMBL/GenBank/DDBJ databases">
        <authorList>
            <person name="Peeters C."/>
        </authorList>
    </citation>
    <scope>NUCLEOTIDE SEQUENCE [LARGE SCALE GENOMIC DNA]</scope>
    <source>
        <strain evidence="1 2">LMG 26411</strain>
    </source>
</reference>
<accession>A0ABM8TJ29</accession>
<evidence type="ECO:0000313" key="2">
    <source>
        <dbReference type="Proteomes" id="UP000672657"/>
    </source>
</evidence>
<dbReference type="Proteomes" id="UP000672657">
    <property type="component" value="Unassembled WGS sequence"/>
</dbReference>
<name>A0ABM8TJ29_9BURK</name>
<protein>
    <submittedName>
        <fullName evidence="1">Uncharacterized protein</fullName>
    </submittedName>
</protein>
<sequence>MNFYKIGIEFGNSDRWFLDQPVDESGQEVVAGRFSLGRQWDASNRLRSWIRNPGRPVAFSLGGLGDYFVKKTMMDMLIGSLPAGTVQAVPVAIDGIEEPYEILNVLDIVDCVDEARTGFSMFPRWTEEDGRPDKVGDYRIDTLRIDPARAAGHDLFRVKGWLVGLVCSERIRDLLIELGVTGIRFTAVS</sequence>
<proteinExistence type="predicted"/>
<organism evidence="1 2">
    <name type="scientific">Cupriavidus numazuensis</name>
    <dbReference type="NCBI Taxonomy" id="221992"/>
    <lineage>
        <taxon>Bacteria</taxon>
        <taxon>Pseudomonadati</taxon>
        <taxon>Pseudomonadota</taxon>
        <taxon>Betaproteobacteria</taxon>
        <taxon>Burkholderiales</taxon>
        <taxon>Burkholderiaceae</taxon>
        <taxon>Cupriavidus</taxon>
    </lineage>
</organism>